<dbReference type="SUPFAM" id="SSF52172">
    <property type="entry name" value="CheY-like"/>
    <property type="match status" value="1"/>
</dbReference>
<evidence type="ECO:0000259" key="2">
    <source>
        <dbReference type="PROSITE" id="PS50110"/>
    </source>
</evidence>
<dbReference type="SMART" id="SM00448">
    <property type="entry name" value="REC"/>
    <property type="match status" value="1"/>
</dbReference>
<dbReference type="KEGG" id="stae:HNV11_09775"/>
<evidence type="ECO:0000256" key="1">
    <source>
        <dbReference type="PROSITE-ProRule" id="PRU00169"/>
    </source>
</evidence>
<dbReference type="Gene3D" id="3.40.50.2300">
    <property type="match status" value="1"/>
</dbReference>
<feature type="modified residue" description="4-aspartylphosphate" evidence="1">
    <location>
        <position position="75"/>
    </location>
</feature>
<dbReference type="PANTHER" id="PTHR44520:SF2">
    <property type="entry name" value="RESPONSE REGULATOR RCP1"/>
    <property type="match status" value="1"/>
</dbReference>
<dbReference type="EMBL" id="CP053435">
    <property type="protein sequence ID" value="QJW89649.1"/>
    <property type="molecule type" value="Genomic_DNA"/>
</dbReference>
<dbReference type="InterPro" id="IPR052893">
    <property type="entry name" value="TCS_response_regulator"/>
</dbReference>
<dbReference type="InterPro" id="IPR011006">
    <property type="entry name" value="CheY-like_superfamily"/>
</dbReference>
<dbReference type="Proteomes" id="UP000502756">
    <property type="component" value="Chromosome"/>
</dbReference>
<dbReference type="RefSeq" id="WP_171739489.1">
    <property type="nucleotide sequence ID" value="NZ_CP053435.1"/>
</dbReference>
<evidence type="ECO:0000313" key="3">
    <source>
        <dbReference type="EMBL" id="QJW89649.1"/>
    </source>
</evidence>
<dbReference type="InterPro" id="IPR001789">
    <property type="entry name" value="Sig_transdc_resp-reg_receiver"/>
</dbReference>
<proteinExistence type="predicted"/>
<name>A0A6M5Y6X6_9BACT</name>
<feature type="domain" description="Response regulatory" evidence="2">
    <location>
        <begin position="18"/>
        <end position="143"/>
    </location>
</feature>
<dbReference type="GO" id="GO:0000160">
    <property type="term" value="P:phosphorelay signal transduction system"/>
    <property type="evidence" value="ECO:0007669"/>
    <property type="project" value="InterPro"/>
</dbReference>
<gene>
    <name evidence="3" type="ORF">HNV11_09775</name>
</gene>
<protein>
    <submittedName>
        <fullName evidence="3">Response regulator</fullName>
    </submittedName>
</protein>
<reference evidence="3 4" key="1">
    <citation type="submission" date="2020-05" db="EMBL/GenBank/DDBJ databases">
        <title>Genome sequencing of Spirosoma sp. TS118.</title>
        <authorList>
            <person name="Lee J.-H."/>
            <person name="Jeong S."/>
            <person name="Zhao L."/>
            <person name="Jung J.-H."/>
            <person name="Kim M.-K."/>
            <person name="Lim S."/>
        </authorList>
    </citation>
    <scope>NUCLEOTIDE SEQUENCE [LARGE SCALE GENOMIC DNA]</scope>
    <source>
        <strain evidence="3 4">TS118</strain>
    </source>
</reference>
<sequence>MNSSASDLVRRNTRQHATLLIVEDEPDQRLIVDYALKQTLDSVELVWAGNEIEALQHLDECIGQMLPLPRLVLLDLYLPRVQQGWYFLEQIRSHSWQRHMPVIAFSNSQAPADIIKAYDLGANSYITKPATADQWLDYFRAMRIYWWETVTLPLS</sequence>
<keyword evidence="1" id="KW-0597">Phosphoprotein</keyword>
<organism evidence="3 4">
    <name type="scientific">Spirosoma taeanense</name>
    <dbReference type="NCBI Taxonomy" id="2735870"/>
    <lineage>
        <taxon>Bacteria</taxon>
        <taxon>Pseudomonadati</taxon>
        <taxon>Bacteroidota</taxon>
        <taxon>Cytophagia</taxon>
        <taxon>Cytophagales</taxon>
        <taxon>Cytophagaceae</taxon>
        <taxon>Spirosoma</taxon>
    </lineage>
</organism>
<dbReference type="AlphaFoldDB" id="A0A6M5Y6X6"/>
<evidence type="ECO:0000313" key="4">
    <source>
        <dbReference type="Proteomes" id="UP000502756"/>
    </source>
</evidence>
<dbReference type="PROSITE" id="PS50110">
    <property type="entry name" value="RESPONSE_REGULATORY"/>
    <property type="match status" value="1"/>
</dbReference>
<keyword evidence="4" id="KW-1185">Reference proteome</keyword>
<dbReference type="PANTHER" id="PTHR44520">
    <property type="entry name" value="RESPONSE REGULATOR RCP1-RELATED"/>
    <property type="match status" value="1"/>
</dbReference>
<dbReference type="Pfam" id="PF00072">
    <property type="entry name" value="Response_reg"/>
    <property type="match status" value="1"/>
</dbReference>
<accession>A0A6M5Y6X6</accession>